<dbReference type="SMART" id="SM00473">
    <property type="entry name" value="PAN_AP"/>
    <property type="match status" value="1"/>
</dbReference>
<dbReference type="Pfam" id="PF00147">
    <property type="entry name" value="Fibrinogen_C"/>
    <property type="match status" value="1"/>
</dbReference>
<protein>
    <recommendedName>
        <fullName evidence="7">EGF-like domain-containing protein</fullName>
    </recommendedName>
</protein>
<dbReference type="PROSITE" id="PS50026">
    <property type="entry name" value="EGF_3"/>
    <property type="match status" value="1"/>
</dbReference>
<organism evidence="5 6">
    <name type="scientific">Stylophora pistillata</name>
    <name type="common">Smooth cauliflower coral</name>
    <dbReference type="NCBI Taxonomy" id="50429"/>
    <lineage>
        <taxon>Eukaryota</taxon>
        <taxon>Metazoa</taxon>
        <taxon>Cnidaria</taxon>
        <taxon>Anthozoa</taxon>
        <taxon>Hexacorallia</taxon>
        <taxon>Scleractinia</taxon>
        <taxon>Astrocoeniina</taxon>
        <taxon>Pocilloporidae</taxon>
        <taxon>Stylophora</taxon>
    </lineage>
</organism>
<dbReference type="InterPro" id="IPR002181">
    <property type="entry name" value="Fibrinogen_a/b/g_C_dom"/>
</dbReference>
<dbReference type="Proteomes" id="UP000225706">
    <property type="component" value="Unassembled WGS sequence"/>
</dbReference>
<dbReference type="Pfam" id="PF00008">
    <property type="entry name" value="EGF"/>
    <property type="match status" value="1"/>
</dbReference>
<feature type="domain" description="Fibrinogen C-terminal" evidence="4">
    <location>
        <begin position="149"/>
        <end position="200"/>
    </location>
</feature>
<dbReference type="PROSITE" id="PS51406">
    <property type="entry name" value="FIBRINOGEN_C_2"/>
    <property type="match status" value="1"/>
</dbReference>
<dbReference type="PROSITE" id="PS50948">
    <property type="entry name" value="PAN"/>
    <property type="match status" value="1"/>
</dbReference>
<sequence>MAQDYVTCQNFRFGVDEDAVYNYILEGHVFRRWTVHNAAQCHLMCQDDCLCVSMNYFPQFKESNCELNDANKDMEPAAMKWNRGGDYYDLVRNYMVKDGDKYIPGKHHCVNRCCRTNPCLNGGVCQEICDTHSTRFNCTCPDSYTGLRCEKIAYPRSCKDIAENGASTSGIYGIFGSANKPFSVYCDLQSEPSFVWTLIQSFSFGEKDRFIGKAFLYDYPVNQDTEERNWNSYRLSKQMMKALSDRSNTFESNLQLSKRWSALYGLRTHQADKS</sequence>
<evidence type="ECO:0000259" key="2">
    <source>
        <dbReference type="PROSITE" id="PS50026"/>
    </source>
</evidence>
<reference evidence="6" key="1">
    <citation type="journal article" date="2017" name="bioRxiv">
        <title>Comparative analysis of the genomes of Stylophora pistillata and Acropora digitifera provides evidence for extensive differences between species of corals.</title>
        <authorList>
            <person name="Voolstra C.R."/>
            <person name="Li Y."/>
            <person name="Liew Y.J."/>
            <person name="Baumgarten S."/>
            <person name="Zoccola D."/>
            <person name="Flot J.-F."/>
            <person name="Tambutte S."/>
            <person name="Allemand D."/>
            <person name="Aranda M."/>
        </authorList>
    </citation>
    <scope>NUCLEOTIDE SEQUENCE [LARGE SCALE GENOMIC DNA]</scope>
</reference>
<dbReference type="EMBL" id="LSMT01000848">
    <property type="protein sequence ID" value="PFX14045.1"/>
    <property type="molecule type" value="Genomic_DNA"/>
</dbReference>
<dbReference type="AlphaFoldDB" id="A0A2B4RCL9"/>
<dbReference type="InterPro" id="IPR000742">
    <property type="entry name" value="EGF"/>
</dbReference>
<evidence type="ECO:0000259" key="3">
    <source>
        <dbReference type="PROSITE" id="PS50948"/>
    </source>
</evidence>
<accession>A0A2B4RCL9</accession>
<dbReference type="Pfam" id="PF00024">
    <property type="entry name" value="PAN_1"/>
    <property type="match status" value="1"/>
</dbReference>
<keyword evidence="1" id="KW-1015">Disulfide bond</keyword>
<dbReference type="SUPFAM" id="SSF56496">
    <property type="entry name" value="Fibrinogen C-terminal domain-like"/>
    <property type="match status" value="1"/>
</dbReference>
<dbReference type="InterPro" id="IPR003609">
    <property type="entry name" value="Pan_app"/>
</dbReference>
<feature type="domain" description="Apple" evidence="3">
    <location>
        <begin position="8"/>
        <end position="92"/>
    </location>
</feature>
<proteinExistence type="predicted"/>
<dbReference type="CDD" id="cd00054">
    <property type="entry name" value="EGF_CA"/>
    <property type="match status" value="1"/>
</dbReference>
<gene>
    <name evidence="5" type="ORF">AWC38_SpisGene21830</name>
</gene>
<evidence type="ECO:0000313" key="5">
    <source>
        <dbReference type="EMBL" id="PFX14045.1"/>
    </source>
</evidence>
<dbReference type="SUPFAM" id="SSF57196">
    <property type="entry name" value="EGF/Laminin"/>
    <property type="match status" value="1"/>
</dbReference>
<dbReference type="PROSITE" id="PS00022">
    <property type="entry name" value="EGF_1"/>
    <property type="match status" value="1"/>
</dbReference>
<keyword evidence="6" id="KW-1185">Reference proteome</keyword>
<feature type="domain" description="EGF-like" evidence="2">
    <location>
        <begin position="114"/>
        <end position="150"/>
    </location>
</feature>
<feature type="disulfide bond" evidence="1">
    <location>
        <begin position="140"/>
        <end position="149"/>
    </location>
</feature>
<comment type="caution">
    <text evidence="5">The sequence shown here is derived from an EMBL/GenBank/DDBJ whole genome shotgun (WGS) entry which is preliminary data.</text>
</comment>
<keyword evidence="1" id="KW-0245">EGF-like domain</keyword>
<evidence type="ECO:0008006" key="7">
    <source>
        <dbReference type="Google" id="ProtNLM"/>
    </source>
</evidence>
<evidence type="ECO:0000313" key="6">
    <source>
        <dbReference type="Proteomes" id="UP000225706"/>
    </source>
</evidence>
<comment type="caution">
    <text evidence="1">Lacks conserved residue(s) required for the propagation of feature annotation.</text>
</comment>
<dbReference type="Gene3D" id="3.90.215.10">
    <property type="entry name" value="Gamma Fibrinogen, chain A, domain 1"/>
    <property type="match status" value="1"/>
</dbReference>
<dbReference type="InterPro" id="IPR036056">
    <property type="entry name" value="Fibrinogen-like_C"/>
</dbReference>
<name>A0A2B4RCL9_STYPI</name>
<dbReference type="SUPFAM" id="SSF57414">
    <property type="entry name" value="Hairpin loop containing domain-like"/>
    <property type="match status" value="1"/>
</dbReference>
<dbReference type="Gene3D" id="2.10.25.10">
    <property type="entry name" value="Laminin"/>
    <property type="match status" value="1"/>
</dbReference>
<dbReference type="InterPro" id="IPR014716">
    <property type="entry name" value="Fibrinogen_a/b/g_C_1"/>
</dbReference>
<dbReference type="STRING" id="50429.A0A2B4RCL9"/>
<evidence type="ECO:0000256" key="1">
    <source>
        <dbReference type="PROSITE-ProRule" id="PRU00076"/>
    </source>
</evidence>
<dbReference type="OrthoDB" id="5945231at2759"/>
<evidence type="ECO:0000259" key="4">
    <source>
        <dbReference type="PROSITE" id="PS51406"/>
    </source>
</evidence>